<dbReference type="PANTHER" id="PTHR33745">
    <property type="entry name" value="RSBT ANTAGONIST PROTEIN RSBS-RELATED"/>
    <property type="match status" value="1"/>
</dbReference>
<dbReference type="Proteomes" id="UP000095658">
    <property type="component" value="Unassembled WGS sequence"/>
</dbReference>
<name>A0A1E7DR66_9BACI</name>
<dbReference type="SUPFAM" id="SSF55785">
    <property type="entry name" value="PYP-like sensor domain (PAS domain)"/>
    <property type="match status" value="1"/>
</dbReference>
<dbReference type="EMBL" id="MAMP01000012">
    <property type="protein sequence ID" value="OES45553.1"/>
    <property type="molecule type" value="Genomic_DNA"/>
</dbReference>
<gene>
    <name evidence="3" type="ORF">BA724_01690</name>
</gene>
<evidence type="ECO:0000313" key="3">
    <source>
        <dbReference type="EMBL" id="OES45553.1"/>
    </source>
</evidence>
<dbReference type="PANTHER" id="PTHR33745:SF3">
    <property type="entry name" value="RSBT CO-ANTAGONIST PROTEIN RSBRC"/>
    <property type="match status" value="1"/>
</dbReference>
<dbReference type="InterPro" id="IPR051932">
    <property type="entry name" value="Bact_StressResp_Reg"/>
</dbReference>
<keyword evidence="1" id="KW-0597">Phosphoprotein</keyword>
<dbReference type="InterPro" id="IPR035965">
    <property type="entry name" value="PAS-like_dom_sf"/>
</dbReference>
<dbReference type="RefSeq" id="WP_069937552.1">
    <property type="nucleotide sequence ID" value="NZ_MAMP01000012.1"/>
</dbReference>
<dbReference type="Gene3D" id="3.30.450.20">
    <property type="entry name" value="PAS domain"/>
    <property type="match status" value="1"/>
</dbReference>
<dbReference type="CDD" id="cd07041">
    <property type="entry name" value="STAS_RsbR_RsbS_like"/>
    <property type="match status" value="1"/>
</dbReference>
<dbReference type="OrthoDB" id="2835068at2"/>
<reference evidence="3 4" key="1">
    <citation type="submission" date="2016-06" db="EMBL/GenBank/DDBJ databases">
        <title>Domibacillus iocasae genome sequencing.</title>
        <authorList>
            <person name="Verma A."/>
            <person name="Pal Y."/>
            <person name="Ojha A.K."/>
            <person name="Krishnamurthi S."/>
        </authorList>
    </citation>
    <scope>NUCLEOTIDE SEQUENCE [LARGE SCALE GENOMIC DNA]</scope>
    <source>
        <strain evidence="3 4">DSM 29979</strain>
    </source>
</reference>
<dbReference type="AlphaFoldDB" id="A0A1E7DR66"/>
<evidence type="ECO:0000256" key="1">
    <source>
        <dbReference type="ARBA" id="ARBA00022553"/>
    </source>
</evidence>
<comment type="caution">
    <text evidence="3">The sequence shown here is derived from an EMBL/GenBank/DDBJ whole genome shotgun (WGS) entry which is preliminary data.</text>
</comment>
<dbReference type="Pfam" id="PF01740">
    <property type="entry name" value="STAS"/>
    <property type="match status" value="1"/>
</dbReference>
<organism evidence="3 4">
    <name type="scientific">Domibacillus iocasae</name>
    <dbReference type="NCBI Taxonomy" id="1714016"/>
    <lineage>
        <taxon>Bacteria</taxon>
        <taxon>Bacillati</taxon>
        <taxon>Bacillota</taxon>
        <taxon>Bacilli</taxon>
        <taxon>Bacillales</taxon>
        <taxon>Bacillaceae</taxon>
        <taxon>Domibacillus</taxon>
    </lineage>
</organism>
<dbReference type="InterPro" id="IPR002645">
    <property type="entry name" value="STAS_dom"/>
</dbReference>
<evidence type="ECO:0000259" key="2">
    <source>
        <dbReference type="Pfam" id="PF01740"/>
    </source>
</evidence>
<dbReference type="Pfam" id="PF13596">
    <property type="entry name" value="PAS_10"/>
    <property type="match status" value="1"/>
</dbReference>
<protein>
    <submittedName>
        <fullName evidence="3">RsbR, positive regulator of sigma-B</fullName>
    </submittedName>
</protein>
<sequence length="254" mass="28583">MNALGHIPEHVSAIHVLNSVGENILIADTTYTIQWMNANAANLLSIIAPLYGLTRADDIIGMNMDHFHASPKRQQAVMKSLQDSHRTRITIKDRIVTDIVITPMRDGQGHINGYIVLLTDVTTKAEEEAEKEKLIHALSVPILHIWEKTISLPLIGEFDTERADRMIISVLEECTQHRIQYVLLDLSGLFIADDAIHHHIQKLTNCLQLIGAECIMTGIKPQLAQAVGRLEQHIQTFQTAHAGLQYIIQNKKRY</sequence>
<accession>A0A1E7DR66</accession>
<dbReference type="STRING" id="1714016.BA724_01690"/>
<dbReference type="InterPro" id="IPR036513">
    <property type="entry name" value="STAS_dom_sf"/>
</dbReference>
<dbReference type="SUPFAM" id="SSF52091">
    <property type="entry name" value="SpoIIaa-like"/>
    <property type="match status" value="1"/>
</dbReference>
<feature type="domain" description="STAS" evidence="2">
    <location>
        <begin position="150"/>
        <end position="239"/>
    </location>
</feature>
<dbReference type="Gene3D" id="3.30.750.24">
    <property type="entry name" value="STAS domain"/>
    <property type="match status" value="1"/>
</dbReference>
<evidence type="ECO:0000313" key="4">
    <source>
        <dbReference type="Proteomes" id="UP000095658"/>
    </source>
</evidence>
<proteinExistence type="predicted"/>
<keyword evidence="4" id="KW-1185">Reference proteome</keyword>